<feature type="transmembrane region" description="Helical" evidence="1">
    <location>
        <begin position="20"/>
        <end position="45"/>
    </location>
</feature>
<protein>
    <submittedName>
        <fullName evidence="2">Uncharacterized protein</fullName>
    </submittedName>
</protein>
<keyword evidence="3" id="KW-1185">Reference proteome</keyword>
<accession>A0ABP0UY53</accession>
<evidence type="ECO:0000256" key="1">
    <source>
        <dbReference type="SAM" id="Phobius"/>
    </source>
</evidence>
<name>A0ABP0UY53_9BRYO</name>
<evidence type="ECO:0000313" key="2">
    <source>
        <dbReference type="EMBL" id="CAK9231518.1"/>
    </source>
</evidence>
<dbReference type="Proteomes" id="UP001497512">
    <property type="component" value="Chromosome 7"/>
</dbReference>
<organism evidence="2 3">
    <name type="scientific">Sphagnum troendelagicum</name>
    <dbReference type="NCBI Taxonomy" id="128251"/>
    <lineage>
        <taxon>Eukaryota</taxon>
        <taxon>Viridiplantae</taxon>
        <taxon>Streptophyta</taxon>
        <taxon>Embryophyta</taxon>
        <taxon>Bryophyta</taxon>
        <taxon>Sphagnophytina</taxon>
        <taxon>Sphagnopsida</taxon>
        <taxon>Sphagnales</taxon>
        <taxon>Sphagnaceae</taxon>
        <taxon>Sphagnum</taxon>
    </lineage>
</organism>
<proteinExistence type="predicted"/>
<keyword evidence="1" id="KW-1133">Transmembrane helix</keyword>
<keyword evidence="1" id="KW-0812">Transmembrane</keyword>
<keyword evidence="1" id="KW-0472">Membrane</keyword>
<sequence length="197" mass="22300">MDASGKVNYLLWGTPAVLETAADVMVCLVPIWVAITVGLVVGWSWKPQWASFILLGIKSRPRLLWQAPPGLGGRRFWLAVTAVSVYPILKEAWTKFRKWMWPLVQAAEFPPSSDLSVPSSQYEVTDNKKKTLITDEDLSSFMKRLDETDGGPAWQLMMDRSATNMNYQAWRRDPEGRLSCIGFMRSKTSLCRGDKQV</sequence>
<gene>
    <name evidence="2" type="ORF">CSSPTR1EN2_LOCUS20697</name>
</gene>
<dbReference type="EMBL" id="OZ019899">
    <property type="protein sequence ID" value="CAK9231518.1"/>
    <property type="molecule type" value="Genomic_DNA"/>
</dbReference>
<evidence type="ECO:0000313" key="3">
    <source>
        <dbReference type="Proteomes" id="UP001497512"/>
    </source>
</evidence>
<reference evidence="2" key="1">
    <citation type="submission" date="2024-02" db="EMBL/GenBank/DDBJ databases">
        <authorList>
            <consortium name="ELIXIR-Norway"/>
            <consortium name="Elixir Norway"/>
        </authorList>
    </citation>
    <scope>NUCLEOTIDE SEQUENCE</scope>
</reference>